<dbReference type="SUPFAM" id="SSF55874">
    <property type="entry name" value="ATPase domain of HSP90 chaperone/DNA topoisomerase II/histidine kinase"/>
    <property type="match status" value="1"/>
</dbReference>
<dbReference type="Proteomes" id="UP000320580">
    <property type="component" value="Chromosome"/>
</dbReference>
<dbReference type="NCBIfam" id="NF047352">
    <property type="entry name" value="P_loop_sacsin"/>
    <property type="match status" value="1"/>
</dbReference>
<feature type="compositionally biased region" description="Basic and acidic residues" evidence="1">
    <location>
        <begin position="1264"/>
        <end position="1285"/>
    </location>
</feature>
<evidence type="ECO:0000313" key="2">
    <source>
        <dbReference type="EMBL" id="QDY80016.1"/>
    </source>
</evidence>
<accession>A0A5B8JEY3</accession>
<feature type="compositionally biased region" description="Low complexity" evidence="1">
    <location>
        <begin position="1362"/>
        <end position="1374"/>
    </location>
</feature>
<dbReference type="EMBL" id="CP042266">
    <property type="protein sequence ID" value="QDY80016.1"/>
    <property type="molecule type" value="Genomic_DNA"/>
</dbReference>
<feature type="compositionally biased region" description="Pro residues" evidence="1">
    <location>
        <begin position="1308"/>
        <end position="1329"/>
    </location>
</feature>
<protein>
    <recommendedName>
        <fullName evidence="4">DUF3883 domain-containing protein</fullName>
    </recommendedName>
</protein>
<keyword evidence="3" id="KW-1185">Reference proteome</keyword>
<dbReference type="InterPro" id="IPR036890">
    <property type="entry name" value="HATPase_C_sf"/>
</dbReference>
<dbReference type="OrthoDB" id="9802640at2"/>
<evidence type="ECO:0000313" key="3">
    <source>
        <dbReference type="Proteomes" id="UP000320580"/>
    </source>
</evidence>
<feature type="region of interest" description="Disordered" evidence="1">
    <location>
        <begin position="1255"/>
        <end position="1402"/>
    </location>
</feature>
<gene>
    <name evidence="2" type="ORF">FQU76_29695</name>
</gene>
<dbReference type="RefSeq" id="WP_146483413.1">
    <property type="nucleotide sequence ID" value="NZ_CP042266.1"/>
</dbReference>
<sequence length="1533" mass="168619">MDHEALTSAARRLLDDPRVDPELEVSGTEEAAHAVRLLDQGLREGPGVFRRMAEGAQRGSETLSSDPLQVLSEFVQNANDARASQLRFLWHPDALLIAHDGVSVRMGDVLLLGMPWLSGKTADAQSTGRFGIGLSTLRALATTWEVHCHPFHVRFADLALEPVAPPELPEEISGPQWTVFRIPLESDALPASDLFEWFESWSDASLLFLRHLKRLEVSDGKRTTVLALSWEEAARHRVPVGGADTDVLVRHATASDGAVWRVYEAQVPPRPGWERHHKAVGTTMPVAVALPLQPQVHGSVHAGLPVAPLNAAARVHAQFDPVASREGFADSRLNQQLVPLVADLWEAAVHDVLGRVDPAAWHLIPLPSTAGAASPDRLQDTMRAALHSRARQSLASGLTLPVADGGPAAPLAEFAAEEAALSGVLDDADITRLSGAQYAFPAASRDRADRWRGVLADWRSAGAADLRPEVRVTDALSLFDEADRDVTRVIRLAAVAVEVGHAYALARKPCVITADGRPLRPSADKHAFAERSGKTTGVLDHLGVVLDLHSAYWEENQWSKRVVDWLRRQEWLVRRDDTAAVLRLVARLGESGGHLPDAGETEEIARLTSLQRALGEVPKKLRDELGPDIGRAIRLNGFMFDDQGNENPARVQPRAAYLSSTLESADGDRFAVAARKTPGLVWVHRSYARSLLSAAQSNGLSRTAFLKLLGVADTPRLTPVPRRQYHHSYFKQYSADSRLGLARDCMWSSPDRWRAMSEKAANFTLDDLISADLVAVVANIVAERNVEERRRRTAALLRTLAGPVTSPDQARVSMAWADRKWIVKGETSAMWVWQLRDTAWLEDADGDLRTPTRLQLRTPDAEALYGHDNPGYLHSAIHQALATRADVLTALGVSGDPDVPRLLERLRELRERTPGDVEVGDALRAEALLVYRALARRLTERSIDTSRAEVEKQIRYGFMREELVLTDQGWMTSDACFRGTVVLRGFRPFALTGSDLDPLWRVLDISEPGAEDLADVLKEIAQAGSAPDVRQQQVMLNALRRLRDRVASNDGQVQLGLRNKLRPLPLWTTAGWTKTRPVFAVDDSGLERALAERLPLWKPGGDVQQFASLLGLLRVTPLDVVGAQVVGGQDLSPDGTLTEDFRRAVVALQDLLVRDEPEVAENFTGWTWLAGLEVRLHPGLRIRLEPGGGHEPIELPINAQIDREQATVFIRSVEALSAKGGAGAAIASHFATERTRVGHRWRDVWEEDLVETVREDALSSTKQQDQEDRQRLDEQLRRREQEKPPSRPMPSAPASRPVPLRPANGVPAPRPAPDAPPAPLPSAPPPPPQSEQLAPVRHLVGATEFDKRSRKVTQTGTPPLHPGMSSRSRSARPGGSKRRPSSLPQPRPGGASPREQFAPLGYRDSDKERLVIRALRQILREQGIELEDQRGVSGLGADAFDSAGRYYEIKAHGGAVPPELTLTRAEFVRALSEGENYTLVIASHLEEGTGAPTLRLVTDPVNRFEVEPLTHVRLKSIRDTDVDSTLYEWPAEE</sequence>
<reference evidence="2 3" key="1">
    <citation type="submission" date="2019-07" db="EMBL/GenBank/DDBJ databases">
        <authorList>
            <person name="Zhu P."/>
        </authorList>
    </citation>
    <scope>NUCLEOTIDE SEQUENCE [LARGE SCALE GENOMIC DNA]</scope>
    <source>
        <strain evidence="2 3">SSL-25</strain>
    </source>
</reference>
<evidence type="ECO:0008006" key="4">
    <source>
        <dbReference type="Google" id="ProtNLM"/>
    </source>
</evidence>
<evidence type="ECO:0000256" key="1">
    <source>
        <dbReference type="SAM" id="MobiDB-lite"/>
    </source>
</evidence>
<dbReference type="KEGG" id="sqz:FQU76_29695"/>
<name>A0A5B8JEY3_9ACTN</name>
<organism evidence="2 3">
    <name type="scientific">Streptomyces qinzhouensis</name>
    <dbReference type="NCBI Taxonomy" id="2599401"/>
    <lineage>
        <taxon>Bacteria</taxon>
        <taxon>Bacillati</taxon>
        <taxon>Actinomycetota</taxon>
        <taxon>Actinomycetes</taxon>
        <taxon>Kitasatosporales</taxon>
        <taxon>Streptomycetaceae</taxon>
        <taxon>Streptomyces</taxon>
    </lineage>
</organism>
<proteinExistence type="predicted"/>